<feature type="transmembrane region" description="Helical" evidence="2">
    <location>
        <begin position="223"/>
        <end position="244"/>
    </location>
</feature>
<dbReference type="Gene3D" id="1.20.1250.20">
    <property type="entry name" value="MFS general substrate transporter like domains"/>
    <property type="match status" value="2"/>
</dbReference>
<comment type="caution">
    <text evidence="3">The sequence shown here is derived from an EMBL/GenBank/DDBJ whole genome shotgun (WGS) entry which is preliminary data.</text>
</comment>
<name>A0A6L8MKQ7_9BURK</name>
<evidence type="ECO:0000256" key="1">
    <source>
        <dbReference type="ARBA" id="ARBA00009617"/>
    </source>
</evidence>
<organism evidence="3 4">
    <name type="scientific">Duganella lactea</name>
    <dbReference type="NCBI Taxonomy" id="2692173"/>
    <lineage>
        <taxon>Bacteria</taxon>
        <taxon>Pseudomonadati</taxon>
        <taxon>Pseudomonadota</taxon>
        <taxon>Betaproteobacteria</taxon>
        <taxon>Burkholderiales</taxon>
        <taxon>Oxalobacteraceae</taxon>
        <taxon>Telluria group</taxon>
        <taxon>Duganella</taxon>
    </lineage>
</organism>
<dbReference type="CDD" id="cd17332">
    <property type="entry name" value="MFS_MelB_like"/>
    <property type="match status" value="1"/>
</dbReference>
<comment type="similarity">
    <text evidence="1">Belongs to the sodium:galactoside symporter (TC 2.A.2) family.</text>
</comment>
<evidence type="ECO:0000313" key="4">
    <source>
        <dbReference type="Proteomes" id="UP000474565"/>
    </source>
</evidence>
<gene>
    <name evidence="3" type="ORF">GTP44_16005</name>
</gene>
<feature type="transmembrane region" description="Helical" evidence="2">
    <location>
        <begin position="317"/>
        <end position="342"/>
    </location>
</feature>
<dbReference type="RefSeq" id="WP_161020219.1">
    <property type="nucleotide sequence ID" value="NZ_WWCP01000019.1"/>
</dbReference>
<dbReference type="SUPFAM" id="SSF103473">
    <property type="entry name" value="MFS general substrate transporter"/>
    <property type="match status" value="1"/>
</dbReference>
<sequence length="446" mass="48587">MSAITVREKFAYGMGDFASSLVFQTVSTFLMFFYTDVYGLSAAVVGTLLFTARTADAVWDVFLGAMIDRTRTRWGQCRPYLLFGAPLLGLCAIATFTVPDGDTQFKLCYAYASYILLMMAYSVVNIPYGALPALMTDDARARTRLASWRMFCAFSCAIVVNTSMIKLVDYFGDGDQPLGYQSTVMVMAVAGTLLFWLCFAGTRERIWPMVQPMQVRRDFRTLVAGRAWWMMALIGTCMFTAVAITNGSAMYYFRYVVGDTARAAPYFLCVGLGNLTGILISSHLTRRFCKRKVMLLASLGAAVLYASFYFVDPSHPWALNLLGYAITVISGISLPIVFSMVADTADDAELRSGRRMVGLTASTIGFAIKLGLGLGGAVTGIILTLVGYHANAVQSPQTIEGLKLIMSAVPAIGKLVVCAIVAFYPLGQKKLDEIQPLLRQARAAGA</sequence>
<keyword evidence="2" id="KW-0472">Membrane</keyword>
<evidence type="ECO:0000256" key="2">
    <source>
        <dbReference type="SAM" id="Phobius"/>
    </source>
</evidence>
<dbReference type="AlphaFoldDB" id="A0A6L8MKQ7"/>
<dbReference type="GO" id="GO:0006814">
    <property type="term" value="P:sodium ion transport"/>
    <property type="evidence" value="ECO:0007669"/>
    <property type="project" value="InterPro"/>
</dbReference>
<dbReference type="GO" id="GO:0008643">
    <property type="term" value="P:carbohydrate transport"/>
    <property type="evidence" value="ECO:0007669"/>
    <property type="project" value="InterPro"/>
</dbReference>
<keyword evidence="2" id="KW-0812">Transmembrane</keyword>
<dbReference type="NCBIfam" id="TIGR00792">
    <property type="entry name" value="gph"/>
    <property type="match status" value="1"/>
</dbReference>
<dbReference type="PANTHER" id="PTHR11328:SF24">
    <property type="entry name" value="MAJOR FACILITATOR SUPERFAMILY (MFS) PROFILE DOMAIN-CONTAINING PROTEIN"/>
    <property type="match status" value="1"/>
</dbReference>
<keyword evidence="2" id="KW-1133">Transmembrane helix</keyword>
<dbReference type="EMBL" id="WWCP01000019">
    <property type="protein sequence ID" value="MYM83453.1"/>
    <property type="molecule type" value="Genomic_DNA"/>
</dbReference>
<protein>
    <submittedName>
        <fullName evidence="3">MFS transporter</fullName>
    </submittedName>
</protein>
<accession>A0A6L8MKQ7</accession>
<feature type="transmembrane region" description="Helical" evidence="2">
    <location>
        <begin position="111"/>
        <end position="134"/>
    </location>
</feature>
<dbReference type="Proteomes" id="UP000474565">
    <property type="component" value="Unassembled WGS sequence"/>
</dbReference>
<proteinExistence type="inferred from homology"/>
<reference evidence="3 4" key="1">
    <citation type="submission" date="2019-12" db="EMBL/GenBank/DDBJ databases">
        <title>Novel species isolated from a subtropical stream in China.</title>
        <authorList>
            <person name="Lu H."/>
        </authorList>
    </citation>
    <scope>NUCLEOTIDE SEQUENCE [LARGE SCALE GENOMIC DNA]</scope>
    <source>
        <strain evidence="3 4">FT50W</strain>
    </source>
</reference>
<feature type="transmembrane region" description="Helical" evidence="2">
    <location>
        <begin position="80"/>
        <end position="99"/>
    </location>
</feature>
<dbReference type="InterPro" id="IPR036259">
    <property type="entry name" value="MFS_trans_sf"/>
</dbReference>
<dbReference type="InterPro" id="IPR039672">
    <property type="entry name" value="MFS_2"/>
</dbReference>
<dbReference type="PANTHER" id="PTHR11328">
    <property type="entry name" value="MAJOR FACILITATOR SUPERFAMILY DOMAIN-CONTAINING PROTEIN"/>
    <property type="match status" value="1"/>
</dbReference>
<feature type="transmembrane region" description="Helical" evidence="2">
    <location>
        <begin position="363"/>
        <end position="385"/>
    </location>
</feature>
<dbReference type="GO" id="GO:0015293">
    <property type="term" value="F:symporter activity"/>
    <property type="evidence" value="ECO:0007669"/>
    <property type="project" value="InterPro"/>
</dbReference>
<dbReference type="GO" id="GO:0005886">
    <property type="term" value="C:plasma membrane"/>
    <property type="evidence" value="ECO:0007669"/>
    <property type="project" value="TreeGrafter"/>
</dbReference>
<feature type="transmembrane region" description="Helical" evidence="2">
    <location>
        <begin position="146"/>
        <end position="168"/>
    </location>
</feature>
<dbReference type="InterPro" id="IPR001927">
    <property type="entry name" value="Na/Gal_symport"/>
</dbReference>
<dbReference type="Pfam" id="PF13347">
    <property type="entry name" value="MFS_2"/>
    <property type="match status" value="1"/>
</dbReference>
<feature type="transmembrane region" description="Helical" evidence="2">
    <location>
        <begin position="293"/>
        <end position="311"/>
    </location>
</feature>
<feature type="transmembrane region" description="Helical" evidence="2">
    <location>
        <begin position="264"/>
        <end position="281"/>
    </location>
</feature>
<feature type="transmembrane region" description="Helical" evidence="2">
    <location>
        <begin position="405"/>
        <end position="426"/>
    </location>
</feature>
<feature type="transmembrane region" description="Helical" evidence="2">
    <location>
        <begin position="180"/>
        <end position="202"/>
    </location>
</feature>
<evidence type="ECO:0000313" key="3">
    <source>
        <dbReference type="EMBL" id="MYM83453.1"/>
    </source>
</evidence>